<dbReference type="SUPFAM" id="SSF88697">
    <property type="entry name" value="PUA domain-like"/>
    <property type="match status" value="1"/>
</dbReference>
<accession>A0A9P6N8P6</accession>
<organism evidence="9 10">
    <name type="scientific">Cronartium quercuum f. sp. fusiforme G11</name>
    <dbReference type="NCBI Taxonomy" id="708437"/>
    <lineage>
        <taxon>Eukaryota</taxon>
        <taxon>Fungi</taxon>
        <taxon>Dikarya</taxon>
        <taxon>Basidiomycota</taxon>
        <taxon>Pucciniomycotina</taxon>
        <taxon>Pucciniomycetes</taxon>
        <taxon>Pucciniales</taxon>
        <taxon>Coleosporiaceae</taxon>
        <taxon>Cronartium</taxon>
    </lineage>
</organism>
<dbReference type="Pfam" id="PF02190">
    <property type="entry name" value="LON_substr_bdg"/>
    <property type="match status" value="1"/>
</dbReference>
<evidence type="ECO:0000256" key="5">
    <source>
        <dbReference type="ARBA" id="ARBA00022840"/>
    </source>
</evidence>
<dbReference type="PANTHER" id="PTHR10046">
    <property type="entry name" value="ATP DEPENDENT LON PROTEASE FAMILY MEMBER"/>
    <property type="match status" value="1"/>
</dbReference>
<dbReference type="Proteomes" id="UP000886653">
    <property type="component" value="Unassembled WGS sequence"/>
</dbReference>
<reference evidence="9" key="1">
    <citation type="submission" date="2013-11" db="EMBL/GenBank/DDBJ databases">
        <title>Genome sequence of the fusiform rust pathogen reveals effectors for host alternation and coevolution with pine.</title>
        <authorList>
            <consortium name="DOE Joint Genome Institute"/>
            <person name="Smith K."/>
            <person name="Pendleton A."/>
            <person name="Kubisiak T."/>
            <person name="Anderson C."/>
            <person name="Salamov A."/>
            <person name="Aerts A."/>
            <person name="Riley R."/>
            <person name="Clum A."/>
            <person name="Lindquist E."/>
            <person name="Ence D."/>
            <person name="Campbell M."/>
            <person name="Kronenberg Z."/>
            <person name="Feau N."/>
            <person name="Dhillon B."/>
            <person name="Hamelin R."/>
            <person name="Burleigh J."/>
            <person name="Smith J."/>
            <person name="Yandell M."/>
            <person name="Nelson C."/>
            <person name="Grigoriev I."/>
            <person name="Davis J."/>
        </authorList>
    </citation>
    <scope>NUCLEOTIDE SEQUENCE</scope>
    <source>
        <strain evidence="9">G11</strain>
    </source>
</reference>
<dbReference type="GO" id="GO:0004176">
    <property type="term" value="F:ATP-dependent peptidase activity"/>
    <property type="evidence" value="ECO:0007669"/>
    <property type="project" value="UniProtKB-UniRule"/>
</dbReference>
<dbReference type="InterPro" id="IPR014721">
    <property type="entry name" value="Ribsml_uS5_D2-typ_fold_subgr"/>
</dbReference>
<dbReference type="InterPro" id="IPR020568">
    <property type="entry name" value="Ribosomal_Su5_D2-typ_SF"/>
</dbReference>
<dbReference type="Gene3D" id="1.20.5.5270">
    <property type="match status" value="1"/>
</dbReference>
<dbReference type="Gene3D" id="1.10.8.60">
    <property type="match status" value="1"/>
</dbReference>
<dbReference type="GO" id="GO:0004252">
    <property type="term" value="F:serine-type endopeptidase activity"/>
    <property type="evidence" value="ECO:0007669"/>
    <property type="project" value="UniProtKB-UniRule"/>
</dbReference>
<dbReference type="SMART" id="SM00382">
    <property type="entry name" value="AAA"/>
    <property type="match status" value="1"/>
</dbReference>
<dbReference type="InterPro" id="IPR008269">
    <property type="entry name" value="Lon_proteolytic"/>
</dbReference>
<dbReference type="Pfam" id="PF05362">
    <property type="entry name" value="Lon_C"/>
    <property type="match status" value="1"/>
</dbReference>
<evidence type="ECO:0000313" key="10">
    <source>
        <dbReference type="Proteomes" id="UP000886653"/>
    </source>
</evidence>
<protein>
    <recommendedName>
        <fullName evidence="8">Lon proteolytic domain-containing protein</fullName>
    </recommendedName>
</protein>
<sequence length="1091" mass="121702">MSHPHDQSKHSSQLPILLLPPHQIIFPKHTLAGIHFAAASAFPLLATATKLLQNPSSQGTPPQGFVVGCVPLKSSPLPSTRQLGGTNLRQFRFRILRLPQPSSQSDSPAQISISTIDPQGSENGASSERSPYNDLFEWGCSARVLKITPVPDGSHPQDASGFLVDLLGLRRFRIDRLVQVGFPLCEARVTYFDNRPFIEKSQEQKDHVDELLRTFKASATAFINALGAYRNPSRDLAEKRERMARLVENTNARQLPRLVDIMAQSLRHCPWEDRLRFLSYYDAEVKAQRMIELLNKLTHRLNSLGTLPKPAKFNLPTSDLVRLLESSKHLTPKQKDWLLQRRLTDLQRELDELNGYHNHQNPQNRSIIQRINRTSNTPISDTNINVPRLIIHRANSSGGRFPFQIMGGGGGSGNEYRDNDPAMDDLQKLEQKIRSAGMFEEAQEICLKELQRLQAIPPTSVEHGIIKHYLDIMLELPWTKGSIQEGGIDDTMRKGFLQKAKDQLDKDHFGMEKVKRRLIEFLAVLKRRADLDRAEKNALTASSENSPDQVPSDNGGSSQLAIDDSIPEEVRDVFSIEIDQPASISSEKLSIDSIPPPQPSSSELMGSRIKQKAPILLLVGPPGVGKTSIAKSIAKTLNKKFYRISLGGVKDESEIRGHRRTYVGSMPGVIVQALRRVGVNDPVILLDEIDKVGSHNFHGDPSAALLEVLDPEQNSSFVDHYINTPIDLSTVLFIATANSLATISTPLLDRMETIELDGYLFNEKMLIATRNLIPKQMENYNLTQEQFVLEDEDVLSKVILNYTRESGVRSLEREIGNLCRSKVMEFVEHQEAREPVEHAVKESMPGTFNPRIQLADLERILGPEKYELEVTGIQLRPGVAIGMAYQGSGNGSIMFVEAQTYAGTGQLKLTGSLGDVIKESAELALSWIKKHAWELNLVKAADQSTLLDKLDLHIHFPSGAVPKDGPSAGICLVACLVSLFGQVSLDNFLAMTGEISLRGQVLPVGGIREKVLAAHRAGIKHIIMPSRNRKDVEGDDQVKILKREIEFSFVSSLEEAIMMVFGQRLWKKLGESQDVEERKVRFHRSLTNCVL</sequence>
<dbReference type="Pfam" id="PF00004">
    <property type="entry name" value="AAA"/>
    <property type="match status" value="1"/>
</dbReference>
<evidence type="ECO:0000313" key="9">
    <source>
        <dbReference type="EMBL" id="KAG0139802.1"/>
    </source>
</evidence>
<dbReference type="InterPro" id="IPR027065">
    <property type="entry name" value="Lon_Prtase"/>
</dbReference>
<keyword evidence="10" id="KW-1185">Reference proteome</keyword>
<keyword evidence="3 6" id="KW-0378">Hydrolase</keyword>
<proteinExistence type="inferred from homology"/>
<comment type="caution">
    <text evidence="9">The sequence shown here is derived from an EMBL/GenBank/DDBJ whole genome shotgun (WGS) entry which is preliminary data.</text>
</comment>
<feature type="compositionally biased region" description="Low complexity" evidence="7">
    <location>
        <begin position="100"/>
        <end position="114"/>
    </location>
</feature>
<evidence type="ECO:0000256" key="3">
    <source>
        <dbReference type="ARBA" id="ARBA00022801"/>
    </source>
</evidence>
<feature type="region of interest" description="Disordered" evidence="7">
    <location>
        <begin position="100"/>
        <end position="129"/>
    </location>
</feature>
<dbReference type="InterPro" id="IPR027417">
    <property type="entry name" value="P-loop_NTPase"/>
</dbReference>
<dbReference type="SUPFAM" id="SSF54211">
    <property type="entry name" value="Ribosomal protein S5 domain 2-like"/>
    <property type="match status" value="1"/>
</dbReference>
<evidence type="ECO:0000256" key="7">
    <source>
        <dbReference type="SAM" id="MobiDB-lite"/>
    </source>
</evidence>
<dbReference type="OrthoDB" id="2411602at2759"/>
<dbReference type="AlphaFoldDB" id="A0A9P6N8P6"/>
<keyword evidence="1 6" id="KW-0645">Protease</keyword>
<comment type="similarity">
    <text evidence="6">Belongs to the peptidase S16 family.</text>
</comment>
<dbReference type="CDD" id="cd19500">
    <property type="entry name" value="RecA-like_Lon"/>
    <property type="match status" value="1"/>
</dbReference>
<dbReference type="InterPro" id="IPR015947">
    <property type="entry name" value="PUA-like_sf"/>
</dbReference>
<keyword evidence="2" id="KW-0547">Nucleotide-binding</keyword>
<evidence type="ECO:0000256" key="6">
    <source>
        <dbReference type="PROSITE-ProRule" id="PRU01122"/>
    </source>
</evidence>
<dbReference type="GO" id="GO:0006508">
    <property type="term" value="P:proteolysis"/>
    <property type="evidence" value="ECO:0007669"/>
    <property type="project" value="UniProtKB-KW"/>
</dbReference>
<dbReference type="EMBL" id="MU167521">
    <property type="protein sequence ID" value="KAG0139802.1"/>
    <property type="molecule type" value="Genomic_DNA"/>
</dbReference>
<dbReference type="GO" id="GO:0030163">
    <property type="term" value="P:protein catabolic process"/>
    <property type="evidence" value="ECO:0007669"/>
    <property type="project" value="InterPro"/>
</dbReference>
<dbReference type="SUPFAM" id="SSF52540">
    <property type="entry name" value="P-loop containing nucleoside triphosphate hydrolases"/>
    <property type="match status" value="1"/>
</dbReference>
<name>A0A9P6N8P6_9BASI</name>
<dbReference type="InterPro" id="IPR003593">
    <property type="entry name" value="AAA+_ATPase"/>
</dbReference>
<dbReference type="InterPro" id="IPR003959">
    <property type="entry name" value="ATPase_AAA_core"/>
</dbReference>
<feature type="domain" description="Lon proteolytic" evidence="8">
    <location>
        <begin position="874"/>
        <end position="1063"/>
    </location>
</feature>
<feature type="compositionally biased region" description="Polar residues" evidence="7">
    <location>
        <begin position="539"/>
        <end position="560"/>
    </location>
</feature>
<keyword evidence="4 6" id="KW-0720">Serine protease</keyword>
<evidence type="ECO:0000256" key="4">
    <source>
        <dbReference type="ARBA" id="ARBA00022825"/>
    </source>
</evidence>
<dbReference type="Gene3D" id="3.30.230.10">
    <property type="match status" value="1"/>
</dbReference>
<feature type="region of interest" description="Disordered" evidence="7">
    <location>
        <begin position="536"/>
        <end position="561"/>
    </location>
</feature>
<dbReference type="PROSITE" id="PS51786">
    <property type="entry name" value="LON_PROTEOLYTIC"/>
    <property type="match status" value="1"/>
</dbReference>
<keyword evidence="5" id="KW-0067">ATP-binding</keyword>
<dbReference type="SMART" id="SM00464">
    <property type="entry name" value="LON"/>
    <property type="match status" value="1"/>
</dbReference>
<dbReference type="Gene3D" id="3.40.50.300">
    <property type="entry name" value="P-loop containing nucleotide triphosphate hydrolases"/>
    <property type="match status" value="1"/>
</dbReference>
<dbReference type="InterPro" id="IPR054594">
    <property type="entry name" value="Lon_lid"/>
</dbReference>
<dbReference type="GO" id="GO:0016887">
    <property type="term" value="F:ATP hydrolysis activity"/>
    <property type="evidence" value="ECO:0007669"/>
    <property type="project" value="InterPro"/>
</dbReference>
<evidence type="ECO:0000256" key="2">
    <source>
        <dbReference type="ARBA" id="ARBA00022741"/>
    </source>
</evidence>
<evidence type="ECO:0000259" key="8">
    <source>
        <dbReference type="PROSITE" id="PS51786"/>
    </source>
</evidence>
<feature type="active site" evidence="6">
    <location>
        <position position="967"/>
    </location>
</feature>
<feature type="compositionally biased region" description="Polar residues" evidence="7">
    <location>
        <begin position="115"/>
        <end position="129"/>
    </location>
</feature>
<dbReference type="PRINTS" id="PR00830">
    <property type="entry name" value="ENDOLAPTASE"/>
</dbReference>
<gene>
    <name evidence="9" type="ORF">CROQUDRAFT_666003</name>
</gene>
<dbReference type="InterPro" id="IPR003111">
    <property type="entry name" value="Lon_prtase_N"/>
</dbReference>
<dbReference type="GO" id="GO:0005524">
    <property type="term" value="F:ATP binding"/>
    <property type="evidence" value="ECO:0007669"/>
    <property type="project" value="UniProtKB-KW"/>
</dbReference>
<evidence type="ECO:0000256" key="1">
    <source>
        <dbReference type="ARBA" id="ARBA00022670"/>
    </source>
</evidence>
<dbReference type="Pfam" id="PF22667">
    <property type="entry name" value="Lon_lid"/>
    <property type="match status" value="1"/>
</dbReference>
<feature type="active site" evidence="6">
    <location>
        <position position="1010"/>
    </location>
</feature>